<dbReference type="EMBL" id="JWME01000011">
    <property type="protein sequence ID" value="KJY49770.1"/>
    <property type="molecule type" value="Genomic_DNA"/>
</dbReference>
<comment type="caution">
    <text evidence="7">The sequence shown here is derived from an EMBL/GenBank/DDBJ whole genome shotgun (WGS) entry which is preliminary data.</text>
</comment>
<dbReference type="PANTHER" id="PTHR30429">
    <property type="entry name" value="D-METHIONINE-BINDING LIPOPROTEIN METQ"/>
    <property type="match status" value="1"/>
</dbReference>
<evidence type="ECO:0000256" key="4">
    <source>
        <dbReference type="ARBA" id="ARBA00023136"/>
    </source>
</evidence>
<organism evidence="7 8">
    <name type="scientific">Bifidobacterium asteroides</name>
    <dbReference type="NCBI Taxonomy" id="1684"/>
    <lineage>
        <taxon>Bacteria</taxon>
        <taxon>Bacillati</taxon>
        <taxon>Actinomycetota</taxon>
        <taxon>Actinomycetes</taxon>
        <taxon>Bifidobacteriales</taxon>
        <taxon>Bifidobacteriaceae</taxon>
        <taxon>Bifidobacterium</taxon>
    </lineage>
</organism>
<evidence type="ECO:0000256" key="1">
    <source>
        <dbReference type="ARBA" id="ARBA00004635"/>
    </source>
</evidence>
<dbReference type="SUPFAM" id="SSF53850">
    <property type="entry name" value="Periplasmic binding protein-like II"/>
    <property type="match status" value="1"/>
</dbReference>
<protein>
    <submittedName>
        <fullName evidence="7">ABC transporter, extracellular substrate binding protein</fullName>
    </submittedName>
</protein>
<evidence type="ECO:0000313" key="7">
    <source>
        <dbReference type="EMBL" id="KJY49770.1"/>
    </source>
</evidence>
<dbReference type="Gene3D" id="3.40.190.10">
    <property type="entry name" value="Periplasmic binding protein-like II"/>
    <property type="match status" value="2"/>
</dbReference>
<comment type="similarity">
    <text evidence="2">Belongs to the NlpA lipoprotein family.</text>
</comment>
<name>A0A0F4KTN3_9BIFI</name>
<dbReference type="PATRIC" id="fig|1684.4.peg.1169"/>
<evidence type="ECO:0000256" key="3">
    <source>
        <dbReference type="ARBA" id="ARBA00022729"/>
    </source>
</evidence>
<evidence type="ECO:0000256" key="6">
    <source>
        <dbReference type="ARBA" id="ARBA00023288"/>
    </source>
</evidence>
<keyword evidence="4" id="KW-0472">Membrane</keyword>
<proteinExistence type="inferred from homology"/>
<reference evidence="7 8" key="1">
    <citation type="submission" date="2014-12" db="EMBL/GenBank/DDBJ databases">
        <title>Comparative genomics of the lactic acid bacteria isolated from the honey bee gut.</title>
        <authorList>
            <person name="Ellegaard K.M."/>
            <person name="Tamarit D."/>
            <person name="Javelind E."/>
            <person name="Olofsson T."/>
            <person name="Andersson S.G."/>
            <person name="Vasquez A."/>
        </authorList>
    </citation>
    <scope>NUCLEOTIDE SEQUENCE [LARGE SCALE GENOMIC DNA]</scope>
    <source>
        <strain evidence="7 8">Bin2</strain>
    </source>
</reference>
<dbReference type="Pfam" id="PF03180">
    <property type="entry name" value="Lipoprotein_9"/>
    <property type="match status" value="1"/>
</dbReference>
<evidence type="ECO:0000313" key="8">
    <source>
        <dbReference type="Proteomes" id="UP000033648"/>
    </source>
</evidence>
<dbReference type="InterPro" id="IPR004872">
    <property type="entry name" value="Lipoprotein_NlpA"/>
</dbReference>
<keyword evidence="5" id="KW-0564">Palmitate</keyword>
<sequence>MVGRSHVGKKNRAKVQLAALSLVIVLLLALVVGTDVRLNQVGADVKVVKVGVIGSSDDQIWKAVQAELDRRGEHIRIELKPFQDAIYVNQATSNREVDFNAAQHYAYLEDDVKTNHYQLAVLGNTYISPMNLYSQRYAKPSQFQDGDRVAIPNNATNMGRALKVLADAKLIGLRDPKATNPLPEDVVDNPKHLRIEQVDPAGILNLLPDYAGGVTNANFVVDGGRSVHDAIHEVPYDLQNPANKPYINIIVTTKDQRDNPTYAAVVRAYHSKPVADTIVRVYKGACLPAFKVS</sequence>
<gene>
    <name evidence="7" type="ORF">JF69_10800</name>
</gene>
<accession>A0A0F4KTN3</accession>
<evidence type="ECO:0000256" key="5">
    <source>
        <dbReference type="ARBA" id="ARBA00023139"/>
    </source>
</evidence>
<dbReference type="AlphaFoldDB" id="A0A0F4KTN3"/>
<comment type="subcellular location">
    <subcellularLocation>
        <location evidence="1">Membrane</location>
        <topology evidence="1">Lipid-anchor</topology>
    </subcellularLocation>
</comment>
<dbReference type="Proteomes" id="UP000033648">
    <property type="component" value="Unassembled WGS sequence"/>
</dbReference>
<dbReference type="GO" id="GO:0016020">
    <property type="term" value="C:membrane"/>
    <property type="evidence" value="ECO:0007669"/>
    <property type="project" value="UniProtKB-SubCell"/>
</dbReference>
<evidence type="ECO:0000256" key="2">
    <source>
        <dbReference type="ARBA" id="ARBA00008973"/>
    </source>
</evidence>
<dbReference type="OrthoDB" id="9812878at2"/>
<keyword evidence="3" id="KW-0732">Signal</keyword>
<keyword evidence="6" id="KW-0449">Lipoprotein</keyword>
<dbReference type="PANTHER" id="PTHR30429:SF3">
    <property type="entry name" value="LIPOPROTEIN"/>
    <property type="match status" value="1"/>
</dbReference>